<dbReference type="Proteomes" id="UP001416858">
    <property type="component" value="Unassembled WGS sequence"/>
</dbReference>
<name>A0ABP9W1N4_9BACT</name>
<accession>A0ABP9W1N4</accession>
<dbReference type="EMBL" id="BAABRO010000018">
    <property type="protein sequence ID" value="GAA5510037.1"/>
    <property type="molecule type" value="Genomic_DNA"/>
</dbReference>
<feature type="transmembrane region" description="Helical" evidence="1">
    <location>
        <begin position="79"/>
        <end position="98"/>
    </location>
</feature>
<reference evidence="2 3" key="1">
    <citation type="submission" date="2024-02" db="EMBL/GenBank/DDBJ databases">
        <title>Rhodopirellula caenicola NBRC 110016.</title>
        <authorList>
            <person name="Ichikawa N."/>
            <person name="Katano-Makiyama Y."/>
            <person name="Hidaka K."/>
        </authorList>
    </citation>
    <scope>NUCLEOTIDE SEQUENCE [LARGE SCALE GENOMIC DNA]</scope>
    <source>
        <strain evidence="2 3">NBRC 110016</strain>
    </source>
</reference>
<proteinExistence type="predicted"/>
<evidence type="ECO:0000313" key="2">
    <source>
        <dbReference type="EMBL" id="GAA5510037.1"/>
    </source>
</evidence>
<evidence type="ECO:0000313" key="3">
    <source>
        <dbReference type="Proteomes" id="UP001416858"/>
    </source>
</evidence>
<feature type="transmembrane region" description="Helical" evidence="1">
    <location>
        <begin position="25"/>
        <end position="52"/>
    </location>
</feature>
<protein>
    <submittedName>
        <fullName evidence="2">Uncharacterized protein</fullName>
    </submittedName>
</protein>
<keyword evidence="1" id="KW-0472">Membrane</keyword>
<keyword evidence="3" id="KW-1185">Reference proteome</keyword>
<keyword evidence="1" id="KW-1133">Transmembrane helix</keyword>
<keyword evidence="1" id="KW-0812">Transmembrane</keyword>
<sequence length="114" mass="12390">MENPYNPPKSLTLEDGGVQLHAIRILLGLGVASFACIMAGPVYSLLSVYAGIGNTPYWDRLLSGRSFPLTTLQITTTRLFIAGGLVIPSLLSFAIFMIRPTIRQIIARRKQNGG</sequence>
<organism evidence="2 3">
    <name type="scientific">Novipirellula caenicola</name>
    <dbReference type="NCBI Taxonomy" id="1536901"/>
    <lineage>
        <taxon>Bacteria</taxon>
        <taxon>Pseudomonadati</taxon>
        <taxon>Planctomycetota</taxon>
        <taxon>Planctomycetia</taxon>
        <taxon>Pirellulales</taxon>
        <taxon>Pirellulaceae</taxon>
        <taxon>Novipirellula</taxon>
    </lineage>
</organism>
<comment type="caution">
    <text evidence="2">The sequence shown here is derived from an EMBL/GenBank/DDBJ whole genome shotgun (WGS) entry which is preliminary data.</text>
</comment>
<evidence type="ECO:0000256" key="1">
    <source>
        <dbReference type="SAM" id="Phobius"/>
    </source>
</evidence>
<gene>
    <name evidence="2" type="ORF">Rcae01_05543</name>
</gene>